<dbReference type="Proteomes" id="UP000479710">
    <property type="component" value="Unassembled WGS sequence"/>
</dbReference>
<evidence type="ECO:0000313" key="1">
    <source>
        <dbReference type="EMBL" id="KAF0922280.1"/>
    </source>
</evidence>
<reference evidence="1 2" key="1">
    <citation type="submission" date="2019-11" db="EMBL/GenBank/DDBJ databases">
        <title>Whole genome sequence of Oryza granulata.</title>
        <authorList>
            <person name="Li W."/>
        </authorList>
    </citation>
    <scope>NUCLEOTIDE SEQUENCE [LARGE SCALE GENOMIC DNA]</scope>
    <source>
        <strain evidence="2">cv. Menghai</strain>
        <tissue evidence="1">Leaf</tissue>
    </source>
</reference>
<comment type="caution">
    <text evidence="1">The sequence shown here is derived from an EMBL/GenBank/DDBJ whole genome shotgun (WGS) entry which is preliminary data.</text>
</comment>
<sequence length="85" mass="10002">MSNIWKDNKIFNSVKRCISSSKLQRLSWVLLTPTYQNRTQQNQKQIHEARSERATIMETSCRCSIWCTEHGYLKRCMEISANSCT</sequence>
<proteinExistence type="predicted"/>
<evidence type="ECO:0000313" key="2">
    <source>
        <dbReference type="Proteomes" id="UP000479710"/>
    </source>
</evidence>
<accession>A0A6G1EBW8</accession>
<dbReference type="AlphaFoldDB" id="A0A6G1EBW8"/>
<name>A0A6G1EBW8_9ORYZ</name>
<organism evidence="1 2">
    <name type="scientific">Oryza meyeriana var. granulata</name>
    <dbReference type="NCBI Taxonomy" id="110450"/>
    <lineage>
        <taxon>Eukaryota</taxon>
        <taxon>Viridiplantae</taxon>
        <taxon>Streptophyta</taxon>
        <taxon>Embryophyta</taxon>
        <taxon>Tracheophyta</taxon>
        <taxon>Spermatophyta</taxon>
        <taxon>Magnoliopsida</taxon>
        <taxon>Liliopsida</taxon>
        <taxon>Poales</taxon>
        <taxon>Poaceae</taxon>
        <taxon>BOP clade</taxon>
        <taxon>Oryzoideae</taxon>
        <taxon>Oryzeae</taxon>
        <taxon>Oryzinae</taxon>
        <taxon>Oryza</taxon>
        <taxon>Oryza meyeriana</taxon>
    </lineage>
</organism>
<keyword evidence="2" id="KW-1185">Reference proteome</keyword>
<protein>
    <submittedName>
        <fullName evidence="1">Uncharacterized protein</fullName>
    </submittedName>
</protein>
<dbReference type="EMBL" id="SPHZ02000004">
    <property type="protein sequence ID" value="KAF0922280.1"/>
    <property type="molecule type" value="Genomic_DNA"/>
</dbReference>
<gene>
    <name evidence="1" type="ORF">E2562_031171</name>
</gene>